<evidence type="ECO:0000256" key="5">
    <source>
        <dbReference type="ARBA" id="ARBA00022499"/>
    </source>
</evidence>
<keyword evidence="10" id="KW-0206">Cytoskeleton</keyword>
<evidence type="ECO:0000256" key="1">
    <source>
        <dbReference type="ARBA" id="ARBA00004300"/>
    </source>
</evidence>
<feature type="compositionally biased region" description="Low complexity" evidence="14">
    <location>
        <begin position="441"/>
        <end position="450"/>
    </location>
</feature>
<comment type="similarity">
    <text evidence="11">Belongs to the dynactin subunit 4 family.</text>
</comment>
<accession>A0ABR3GE44</accession>
<keyword evidence="7" id="KW-0832">Ubl conjugation</keyword>
<feature type="region of interest" description="Disordered" evidence="14">
    <location>
        <begin position="21"/>
        <end position="46"/>
    </location>
</feature>
<keyword evidence="16" id="KW-1185">Reference proteome</keyword>
<comment type="caution">
    <text evidence="15">The sequence shown here is derived from an EMBL/GenBank/DDBJ whole genome shotgun (WGS) entry which is preliminary data.</text>
</comment>
<evidence type="ECO:0000256" key="4">
    <source>
        <dbReference type="ARBA" id="ARBA00022490"/>
    </source>
</evidence>
<evidence type="ECO:0000256" key="7">
    <source>
        <dbReference type="ARBA" id="ARBA00022843"/>
    </source>
</evidence>
<comment type="subunit">
    <text evidence="13">Subunit of dynactin, a multiprotein complex part of a tripartite complex with dynein and a adapter, such as BICDL1, BICD2 or HOOK3. The dynactin complex is built around ACTR1A/ACTB filament and consists of an actin-related filament composed of a shoulder domain, a pointed end and a barbed end. Its length is defined by its flexible shoulder domain. The soulder is composed of 2 DCTN1 subunits, 4 DCTN2 and 2 DCTN3. The 4 DCNT2 (via N-terminus) bind the ACTR1A filament and act as molecular rulers to determine the length. The pointed end is important for binding dynein-dynactin cargo adapters. Consists of 4 subunits: ACTR10, DCNT4, DCTN5 and DCTN6. The barbed end is composed of a CAPZA1:CAPZB heterodimers, which binds ACTR1A/ACTB filament and dynactin and stabilizes dynactin. Interacts with ATP7B, but not ATP7A, in a copper-dependent manner. Interacts with ANK2; this interaction is required for localization at costameres. Interacts with N4BP2L1.</text>
</comment>
<keyword evidence="6" id="KW-0597">Phosphoprotein</keyword>
<keyword evidence="9" id="KW-0175">Coiled coil</keyword>
<name>A0ABR3GE44_9PEZI</name>
<evidence type="ECO:0000256" key="13">
    <source>
        <dbReference type="ARBA" id="ARBA00093507"/>
    </source>
</evidence>
<sequence length="626" mass="67474">MAPFPTIHISCPCNDSISIAPSKSSASRKAPEHDDPEESDMTFDPGSARSNFSLFPLENLLYCEDCNQIRCPRCVHDEIVCYFCPNCLFEVPSSTVKTEGNRCTRNCFSCPICFASLSVTAADESSTSTSPYILLCPHCFWSSAEIGISFEKPTSITAQLAAKLKLPSLQPSSSSASSFSTPTESYFPASASSTTPTIASVETTLTPEEMYARLKTHYATQRAGSGTDEFGTSPGALSRLMGLYSSTLSGSKRTFGTSLGVGKQTAKQKPDWHEYEHVQPTHDESTLINKMRTVGFTGTTSSQQRIIQPHHPLFTSQLRPLAALLRTKRSKRCRACRHILVKPESKVTTTRFRIKLVAMNYIPALTISLLDPTSVSYHSLTPLNTHQFLLTVTNPLFDPINVTLATPQRTPGRFPTEVTILCPDFEVGANTDVWDEALASAGATSGAPTGVQGSQGKSRRTGKKTGNTGTVWDAGRNWTTVVIEIVPPLIPVEGGDSDAEGEKKITELDRIVQIPVCVRVEYETELEREDSLSALSGREQKEKREHTYWSVLGLGRIGKFGGVKSSEGSDTLGSMDSMPTRPMGRPSSYSVNKPSAGPGLGVDAFGASGMGAAAAVAAAVRGGRKA</sequence>
<evidence type="ECO:0000256" key="6">
    <source>
        <dbReference type="ARBA" id="ARBA00022553"/>
    </source>
</evidence>
<protein>
    <recommendedName>
        <fullName evidence="12">Dynactin subunit 4</fullName>
    </recommendedName>
</protein>
<evidence type="ECO:0000256" key="3">
    <source>
        <dbReference type="ARBA" id="ARBA00004657"/>
    </source>
</evidence>
<evidence type="ECO:0000256" key="2">
    <source>
        <dbReference type="ARBA" id="ARBA00004529"/>
    </source>
</evidence>
<reference evidence="15 16" key="1">
    <citation type="submission" date="2024-02" db="EMBL/GenBank/DDBJ databases">
        <title>Discinaceae phylogenomics.</title>
        <authorList>
            <person name="Dirks A.C."/>
            <person name="James T.Y."/>
        </authorList>
    </citation>
    <scope>NUCLEOTIDE SEQUENCE [LARGE SCALE GENOMIC DNA]</scope>
    <source>
        <strain evidence="15 16">ACD0624</strain>
    </source>
</reference>
<dbReference type="PANTHER" id="PTHR13034">
    <property type="entry name" value="DYNACTIN P62 SUBUNIT"/>
    <property type="match status" value="1"/>
</dbReference>
<feature type="region of interest" description="Disordered" evidence="14">
    <location>
        <begin position="441"/>
        <end position="471"/>
    </location>
</feature>
<evidence type="ECO:0000313" key="16">
    <source>
        <dbReference type="Proteomes" id="UP001447188"/>
    </source>
</evidence>
<organism evidence="15 16">
    <name type="scientific">Discina gigas</name>
    <dbReference type="NCBI Taxonomy" id="1032678"/>
    <lineage>
        <taxon>Eukaryota</taxon>
        <taxon>Fungi</taxon>
        <taxon>Dikarya</taxon>
        <taxon>Ascomycota</taxon>
        <taxon>Pezizomycotina</taxon>
        <taxon>Pezizomycetes</taxon>
        <taxon>Pezizales</taxon>
        <taxon>Discinaceae</taxon>
        <taxon>Discina</taxon>
    </lineage>
</organism>
<keyword evidence="8" id="KW-0007">Acetylation</keyword>
<dbReference type="InterPro" id="IPR008603">
    <property type="entry name" value="DCTN4"/>
</dbReference>
<proteinExistence type="inferred from homology"/>
<evidence type="ECO:0000256" key="10">
    <source>
        <dbReference type="ARBA" id="ARBA00023212"/>
    </source>
</evidence>
<evidence type="ECO:0000256" key="12">
    <source>
        <dbReference type="ARBA" id="ARBA00034864"/>
    </source>
</evidence>
<comment type="subcellular location">
    <subcellularLocation>
        <location evidence="1">Cytoplasm</location>
        <location evidence="1">Cytoskeleton</location>
        <location evidence="1">Microtubule organizing center</location>
        <location evidence="1">Centrosome</location>
    </subcellularLocation>
    <subcellularLocation>
        <location evidence="2">Cytoplasm</location>
        <location evidence="2">Cytoskeleton</location>
        <location evidence="2">Stress fiber</location>
    </subcellularLocation>
    <subcellularLocation>
        <location evidence="3">Cytoplasm</location>
        <location evidence="3">Myofibril</location>
    </subcellularLocation>
</comment>
<keyword evidence="4" id="KW-0963">Cytoplasm</keyword>
<keyword evidence="5" id="KW-1017">Isopeptide bond</keyword>
<evidence type="ECO:0000313" key="15">
    <source>
        <dbReference type="EMBL" id="KAL0634185.1"/>
    </source>
</evidence>
<dbReference type="EMBL" id="JBBBZM010000102">
    <property type="protein sequence ID" value="KAL0634185.1"/>
    <property type="molecule type" value="Genomic_DNA"/>
</dbReference>
<evidence type="ECO:0000256" key="11">
    <source>
        <dbReference type="ARBA" id="ARBA00034776"/>
    </source>
</evidence>
<evidence type="ECO:0000256" key="8">
    <source>
        <dbReference type="ARBA" id="ARBA00022990"/>
    </source>
</evidence>
<evidence type="ECO:0000256" key="9">
    <source>
        <dbReference type="ARBA" id="ARBA00023054"/>
    </source>
</evidence>
<feature type="region of interest" description="Disordered" evidence="14">
    <location>
        <begin position="563"/>
        <end position="594"/>
    </location>
</feature>
<dbReference type="PANTHER" id="PTHR13034:SF2">
    <property type="entry name" value="DYNACTIN SUBUNIT 4"/>
    <property type="match status" value="1"/>
</dbReference>
<evidence type="ECO:0000256" key="14">
    <source>
        <dbReference type="SAM" id="MobiDB-lite"/>
    </source>
</evidence>
<dbReference type="Proteomes" id="UP001447188">
    <property type="component" value="Unassembled WGS sequence"/>
</dbReference>
<gene>
    <name evidence="15" type="ORF">Q9L58_006923</name>
</gene>
<dbReference type="Pfam" id="PF05502">
    <property type="entry name" value="Dynactin_p62"/>
    <property type="match status" value="1"/>
</dbReference>